<name>A0A9E8YZH9_9STRA</name>
<evidence type="ECO:0000313" key="1">
    <source>
        <dbReference type="EMBL" id="WAK84983.1"/>
    </source>
</evidence>
<dbReference type="EMBL" id="ON390793">
    <property type="protein sequence ID" value="WAK84983.1"/>
    <property type="molecule type" value="Genomic_DNA"/>
</dbReference>
<dbReference type="AlphaFoldDB" id="A0A9E8YZH9"/>
<dbReference type="EMBL" id="ON390793">
    <property type="protein sequence ID" value="WAK84909.1"/>
    <property type="molecule type" value="Genomic_DNA"/>
</dbReference>
<reference evidence="1" key="1">
    <citation type="submission" date="2022-04" db="EMBL/GenBank/DDBJ databases">
        <title>Plastid genome of Amicula sp.</title>
        <authorList>
            <person name="Gastineau R."/>
            <person name="Li C."/>
            <person name="Ashworth M.P."/>
            <person name="Witkowski A."/>
            <person name="Turmel M."/>
            <person name="Gorecka E."/>
            <person name="Frankovich T."/>
            <person name="Wachnicka A."/>
            <person name="Lobban C.S."/>
            <person name="Theriot E.C."/>
            <person name="Otis C."/>
            <person name="Dabek P."/>
            <person name="Binczewska A."/>
            <person name="Lemieux C."/>
        </authorList>
    </citation>
    <scope>NUCLEOTIDE SEQUENCE</scope>
    <source>
        <strain evidence="1">GU52X-4 cfCalB7</strain>
    </source>
</reference>
<proteinExistence type="predicted"/>
<sequence>MRRGVTHTNVVNLGDVTTLGAEFLDQPKMPSSGDNLPSLKIKTKRKSIKYLDFLEKNEYSDPKNIPVAETWDRFESTVFESAKTAQDVIDTSLKSLETDKTE</sequence>
<geneLocation type="plastid" evidence="1"/>
<organism evidence="1">
    <name type="scientific">Amicula sp. isolate GU52X-4 cfCalB7</name>
    <dbReference type="NCBI Taxonomy" id="3003489"/>
    <lineage>
        <taxon>Eukaryota</taxon>
        <taxon>Sar</taxon>
        <taxon>Stramenopiles</taxon>
        <taxon>Ochrophyta</taxon>
        <taxon>Bacillariophyta</taxon>
        <taxon>Bacillariophyceae</taxon>
        <taxon>Bacillariophycidae</taxon>
        <taxon>Naviculales</taxon>
        <taxon>Naviculaceae</taxon>
        <taxon>Amicula</taxon>
    </lineage>
</organism>
<accession>A0A9E8YZH9</accession>
<protein>
    <submittedName>
        <fullName evidence="1">Uncharacterized protein</fullName>
    </submittedName>
</protein>
<gene>
    <name evidence="1" type="primary">orf102</name>
</gene>
<keyword evidence="1" id="KW-0934">Plastid</keyword>